<evidence type="ECO:0000313" key="21">
    <source>
        <dbReference type="EMBL" id="CAD7252541.1"/>
    </source>
</evidence>
<dbReference type="FunFam" id="3.30.200.20:FF:000038">
    <property type="entry name" value="LIM domain kinase 2"/>
    <property type="match status" value="1"/>
</dbReference>
<dbReference type="EC" id="2.7.11.1" evidence="3"/>
<keyword evidence="9 16" id="KW-0547">Nucleotide-binding</keyword>
<reference evidence="21" key="1">
    <citation type="submission" date="2020-11" db="EMBL/GenBank/DDBJ databases">
        <authorList>
            <person name="Tran Van P."/>
        </authorList>
    </citation>
    <scope>NUCLEOTIDE SEQUENCE</scope>
</reference>
<comment type="subcellular location">
    <subcellularLocation>
        <location evidence="1">Cytoplasm</location>
    </subcellularLocation>
</comment>
<evidence type="ECO:0000256" key="7">
    <source>
        <dbReference type="ARBA" id="ARBA00022723"/>
    </source>
</evidence>
<dbReference type="GO" id="GO:0005634">
    <property type="term" value="C:nucleus"/>
    <property type="evidence" value="ECO:0007669"/>
    <property type="project" value="TreeGrafter"/>
</dbReference>
<evidence type="ECO:0000259" key="20">
    <source>
        <dbReference type="PROSITE" id="PS50106"/>
    </source>
</evidence>
<evidence type="ECO:0000259" key="19">
    <source>
        <dbReference type="PROSITE" id="PS50023"/>
    </source>
</evidence>
<dbReference type="Gene3D" id="3.30.200.20">
    <property type="entry name" value="Phosphorylase Kinase, domain 1"/>
    <property type="match status" value="1"/>
</dbReference>
<dbReference type="PROSITE" id="PS50106">
    <property type="entry name" value="PDZ"/>
    <property type="match status" value="1"/>
</dbReference>
<keyword evidence="4" id="KW-0963">Cytoplasm</keyword>
<keyword evidence="5" id="KW-0723">Serine/threonine-protein kinase</keyword>
<dbReference type="PROSITE" id="PS50011">
    <property type="entry name" value="PROTEIN_KINASE_DOM"/>
    <property type="match status" value="1"/>
</dbReference>
<evidence type="ECO:0000256" key="8">
    <source>
        <dbReference type="ARBA" id="ARBA00022737"/>
    </source>
</evidence>
<evidence type="ECO:0000256" key="4">
    <source>
        <dbReference type="ARBA" id="ARBA00022490"/>
    </source>
</evidence>
<evidence type="ECO:0000256" key="3">
    <source>
        <dbReference type="ARBA" id="ARBA00012513"/>
    </source>
</evidence>
<keyword evidence="10" id="KW-0418">Kinase</keyword>
<evidence type="ECO:0000256" key="13">
    <source>
        <dbReference type="ARBA" id="ARBA00023038"/>
    </source>
</evidence>
<keyword evidence="8" id="KW-0677">Repeat</keyword>
<dbReference type="FunFam" id="1.10.510.10:FF:000197">
    <property type="entry name" value="LIM domain kinase 2 isoform X1"/>
    <property type="match status" value="1"/>
</dbReference>
<keyword evidence="11 15" id="KW-0862">Zinc</keyword>
<keyword evidence="6" id="KW-0808">Transferase</keyword>
<feature type="compositionally biased region" description="Basic residues" evidence="17">
    <location>
        <begin position="580"/>
        <end position="591"/>
    </location>
</feature>
<dbReference type="Gene3D" id="2.30.42.10">
    <property type="match status" value="1"/>
</dbReference>
<dbReference type="FunFam" id="2.10.110.10:FF:000082">
    <property type="entry name" value="LIM domain kinase 1"/>
    <property type="match status" value="1"/>
</dbReference>
<dbReference type="AlphaFoldDB" id="A0A7R9AE46"/>
<evidence type="ECO:0000256" key="6">
    <source>
        <dbReference type="ARBA" id="ARBA00022679"/>
    </source>
</evidence>
<keyword evidence="7 15" id="KW-0479">Metal-binding</keyword>
<gene>
    <name evidence="21" type="ORF">DSTB1V02_LOCUS12299</name>
</gene>
<dbReference type="CDD" id="cd09365">
    <property type="entry name" value="LIM2_LIMK"/>
    <property type="match status" value="1"/>
</dbReference>
<sequence length="750" mass="84702">MRPLMLKAELAKGCQTNNVEKAKDVKDLPHYDTESACCAGCLNLIDDEEVIEALDSEWHVDCFRCSVCDIALSNWYFEKDGLLFCKKDYWMKYGECCQNCAQVITGPVMVAGEHKFHPECFCCAVCSSCIGDGEAYALVERSKLYWSVSYSSFLCRFNIECLDLFHALFDQCCIVVHCLMQNSGTCYRKQVSGLNGQRVESTLWADKRPHSIQLLELPPSGNAPRGIRLSIDNCHPSANILRVPSTPKSVRISQLDSSCYEMMCLHIGDRILEVNGTPVANQPLNKIQDLVDNSTSVIQLTIEHIPQSFLPNRRRSAPPPPTCLSLNNSFKERLYKRRDEGYLSGGSEGRSRNLKRGKESRPRSSSMPRLFDGSARNLATVPLNSLRSFEDDFNSSRCNLSRTKSFRVEPRKQRFFRASDLQRGELLGRGFFGQVFKVTHKDTGEVYVLKELYRVDEDAQKNFLKEVAVLRSLEHENVLKFIGVLCMDKCLHLVTEYVSGGTLKDVIQNESEPLSWCQRAYFAKDIASGMAYLHSMNIIHRDLNSNNCLVREPDRTVVVADFGLARIISQGSTGGGLERRRSKRSRRTERKKRYTVVGNPYWMAPEMMKGKKYDEKVDIFSFGIVLCELIGRVQADPDFLPRSSDFGLNQSVFLEKFCKECPETFYRIAFLACDLNPDNRPPFEVMEVWLESLARHLAVNAPVPSDLSADIISFPGRSPASSDCGTPEDPRLALPSLQPITEGLTQATQL</sequence>
<feature type="domain" description="PDZ" evidence="20">
    <location>
        <begin position="265"/>
        <end position="306"/>
    </location>
</feature>
<dbReference type="Pfam" id="PF00595">
    <property type="entry name" value="PDZ"/>
    <property type="match status" value="1"/>
</dbReference>
<accession>A0A7R9AE46</accession>
<keyword evidence="22" id="KW-1185">Reference proteome</keyword>
<dbReference type="InterPro" id="IPR001245">
    <property type="entry name" value="Ser-Thr/Tyr_kinase_cat_dom"/>
</dbReference>
<evidence type="ECO:0000256" key="12">
    <source>
        <dbReference type="ARBA" id="ARBA00022840"/>
    </source>
</evidence>
<dbReference type="InterPro" id="IPR001781">
    <property type="entry name" value="Znf_LIM"/>
</dbReference>
<dbReference type="Pfam" id="PF00412">
    <property type="entry name" value="LIM"/>
    <property type="match status" value="2"/>
</dbReference>
<dbReference type="GO" id="GO:0046872">
    <property type="term" value="F:metal ion binding"/>
    <property type="evidence" value="ECO:0007669"/>
    <property type="project" value="UniProtKB-KW"/>
</dbReference>
<evidence type="ECO:0000256" key="5">
    <source>
        <dbReference type="ARBA" id="ARBA00022527"/>
    </source>
</evidence>
<dbReference type="GO" id="GO:0005524">
    <property type="term" value="F:ATP binding"/>
    <property type="evidence" value="ECO:0007669"/>
    <property type="project" value="UniProtKB-UniRule"/>
</dbReference>
<evidence type="ECO:0000256" key="14">
    <source>
        <dbReference type="ARBA" id="ARBA00040667"/>
    </source>
</evidence>
<dbReference type="Proteomes" id="UP000677054">
    <property type="component" value="Unassembled WGS sequence"/>
</dbReference>
<feature type="domain" description="LIM zinc-binding" evidence="19">
    <location>
        <begin position="36"/>
        <end position="95"/>
    </location>
</feature>
<dbReference type="InterPro" id="IPR011009">
    <property type="entry name" value="Kinase-like_dom_sf"/>
</dbReference>
<protein>
    <recommendedName>
        <fullName evidence="14">LIM domain kinase 1</fullName>
        <ecNumber evidence="3">2.7.11.1</ecNumber>
    </recommendedName>
</protein>
<evidence type="ECO:0000256" key="11">
    <source>
        <dbReference type="ARBA" id="ARBA00022833"/>
    </source>
</evidence>
<dbReference type="PROSITE" id="PS50023">
    <property type="entry name" value="LIM_DOMAIN_2"/>
    <property type="match status" value="1"/>
</dbReference>
<evidence type="ECO:0000256" key="17">
    <source>
        <dbReference type="SAM" id="MobiDB-lite"/>
    </source>
</evidence>
<dbReference type="OrthoDB" id="20134at2759"/>
<dbReference type="SMART" id="SM00132">
    <property type="entry name" value="LIM"/>
    <property type="match status" value="2"/>
</dbReference>
<feature type="region of interest" description="Disordered" evidence="17">
    <location>
        <begin position="341"/>
        <end position="371"/>
    </location>
</feature>
<keyword evidence="13 15" id="KW-0440">LIM domain</keyword>
<keyword evidence="12 16" id="KW-0067">ATP-binding</keyword>
<dbReference type="Pfam" id="PF07714">
    <property type="entry name" value="PK_Tyr_Ser-Thr"/>
    <property type="match status" value="1"/>
</dbReference>
<dbReference type="GO" id="GO:0030036">
    <property type="term" value="P:actin cytoskeleton organization"/>
    <property type="evidence" value="ECO:0007669"/>
    <property type="project" value="TreeGrafter"/>
</dbReference>
<dbReference type="EMBL" id="CAJPEV010004545">
    <property type="protein sequence ID" value="CAG0901969.1"/>
    <property type="molecule type" value="Genomic_DNA"/>
</dbReference>
<dbReference type="PANTHER" id="PTHR46485">
    <property type="entry name" value="LIM DOMAIN KINASE 1"/>
    <property type="match status" value="1"/>
</dbReference>
<organism evidence="21">
    <name type="scientific">Darwinula stevensoni</name>
    <dbReference type="NCBI Taxonomy" id="69355"/>
    <lineage>
        <taxon>Eukaryota</taxon>
        <taxon>Metazoa</taxon>
        <taxon>Ecdysozoa</taxon>
        <taxon>Arthropoda</taxon>
        <taxon>Crustacea</taxon>
        <taxon>Oligostraca</taxon>
        <taxon>Ostracoda</taxon>
        <taxon>Podocopa</taxon>
        <taxon>Podocopida</taxon>
        <taxon>Darwinulocopina</taxon>
        <taxon>Darwinuloidea</taxon>
        <taxon>Darwinulidae</taxon>
        <taxon>Darwinula</taxon>
    </lineage>
</organism>
<dbReference type="InterPro" id="IPR000719">
    <property type="entry name" value="Prot_kinase_dom"/>
</dbReference>
<dbReference type="Gene3D" id="2.10.110.10">
    <property type="entry name" value="Cysteine Rich Protein"/>
    <property type="match status" value="2"/>
</dbReference>
<dbReference type="PROSITE" id="PS00107">
    <property type="entry name" value="PROTEIN_KINASE_ATP"/>
    <property type="match status" value="1"/>
</dbReference>
<dbReference type="SUPFAM" id="SSF50156">
    <property type="entry name" value="PDZ domain-like"/>
    <property type="match status" value="1"/>
</dbReference>
<evidence type="ECO:0000256" key="16">
    <source>
        <dbReference type="PROSITE-ProRule" id="PRU10141"/>
    </source>
</evidence>
<evidence type="ECO:0000256" key="2">
    <source>
        <dbReference type="ARBA" id="ARBA00005843"/>
    </source>
</evidence>
<evidence type="ECO:0000256" key="15">
    <source>
        <dbReference type="PROSITE-ProRule" id="PRU00125"/>
    </source>
</evidence>
<evidence type="ECO:0000256" key="10">
    <source>
        <dbReference type="ARBA" id="ARBA00022777"/>
    </source>
</evidence>
<dbReference type="PROSITE" id="PS00478">
    <property type="entry name" value="LIM_DOMAIN_1"/>
    <property type="match status" value="2"/>
</dbReference>
<dbReference type="SMART" id="SM00228">
    <property type="entry name" value="PDZ"/>
    <property type="match status" value="1"/>
</dbReference>
<dbReference type="InterPro" id="IPR050940">
    <property type="entry name" value="Actin_reg-Ser/Thr_kinase"/>
</dbReference>
<comment type="similarity">
    <text evidence="2">Belongs to the protein kinase superfamily. TKL Ser/Thr protein kinase family.</text>
</comment>
<dbReference type="InterPro" id="IPR017441">
    <property type="entry name" value="Protein_kinase_ATP_BS"/>
</dbReference>
<dbReference type="SUPFAM" id="SSF56112">
    <property type="entry name" value="Protein kinase-like (PK-like)"/>
    <property type="match status" value="1"/>
</dbReference>
<proteinExistence type="inferred from homology"/>
<dbReference type="SUPFAM" id="SSF57716">
    <property type="entry name" value="Glucocorticoid receptor-like (DNA-binding domain)"/>
    <property type="match status" value="3"/>
</dbReference>
<dbReference type="InterPro" id="IPR001478">
    <property type="entry name" value="PDZ"/>
</dbReference>
<dbReference type="Gene3D" id="1.10.510.10">
    <property type="entry name" value="Transferase(Phosphotransferase) domain 1"/>
    <property type="match status" value="1"/>
</dbReference>
<evidence type="ECO:0000256" key="1">
    <source>
        <dbReference type="ARBA" id="ARBA00004496"/>
    </source>
</evidence>
<evidence type="ECO:0000256" key="9">
    <source>
        <dbReference type="ARBA" id="ARBA00022741"/>
    </source>
</evidence>
<dbReference type="PANTHER" id="PTHR46485:SF4">
    <property type="entry name" value="LIM DOMAIN KINASE 1"/>
    <property type="match status" value="1"/>
</dbReference>
<dbReference type="InterPro" id="IPR036034">
    <property type="entry name" value="PDZ_sf"/>
</dbReference>
<evidence type="ECO:0000313" key="22">
    <source>
        <dbReference type="Proteomes" id="UP000677054"/>
    </source>
</evidence>
<name>A0A7R9AE46_9CRUS</name>
<feature type="domain" description="Protein kinase" evidence="18">
    <location>
        <begin position="421"/>
        <end position="690"/>
    </location>
</feature>
<dbReference type="EMBL" id="LR904062">
    <property type="protein sequence ID" value="CAD7252541.1"/>
    <property type="molecule type" value="Genomic_DNA"/>
</dbReference>
<dbReference type="GO" id="GO:0005737">
    <property type="term" value="C:cytoplasm"/>
    <property type="evidence" value="ECO:0007669"/>
    <property type="project" value="UniProtKB-SubCell"/>
</dbReference>
<feature type="binding site" evidence="16">
    <location>
        <position position="450"/>
    </location>
    <ligand>
        <name>ATP</name>
        <dbReference type="ChEBI" id="CHEBI:30616"/>
    </ligand>
</feature>
<evidence type="ECO:0000259" key="18">
    <source>
        <dbReference type="PROSITE" id="PS50011"/>
    </source>
</evidence>
<dbReference type="GO" id="GO:0004674">
    <property type="term" value="F:protein serine/threonine kinase activity"/>
    <property type="evidence" value="ECO:0007669"/>
    <property type="project" value="UniProtKB-KW"/>
</dbReference>
<feature type="region of interest" description="Disordered" evidence="17">
    <location>
        <begin position="571"/>
        <end position="591"/>
    </location>
</feature>